<name>A0A3Q7F6L8_SOLLC</name>
<feature type="region of interest" description="Disordered" evidence="2">
    <location>
        <begin position="375"/>
        <end position="403"/>
    </location>
</feature>
<feature type="coiled-coil region" evidence="1">
    <location>
        <begin position="340"/>
        <end position="367"/>
    </location>
</feature>
<accession>A0A3Q7F6L8</accession>
<feature type="compositionally biased region" description="Basic and acidic residues" evidence="2">
    <location>
        <begin position="137"/>
        <end position="149"/>
    </location>
</feature>
<dbReference type="STRING" id="4081.A0A3Q7F6L8"/>
<feature type="compositionally biased region" description="Low complexity" evidence="2">
    <location>
        <begin position="189"/>
        <end position="202"/>
    </location>
</feature>
<dbReference type="EnsemblPlants" id="Solyc01g096890.3.1">
    <property type="protein sequence ID" value="Solyc01g096890.3.1"/>
    <property type="gene ID" value="Solyc01g096890.3"/>
</dbReference>
<dbReference type="OMA" id="DNPLFCT"/>
<evidence type="ECO:0000313" key="4">
    <source>
        <dbReference type="Proteomes" id="UP000004994"/>
    </source>
</evidence>
<feature type="region of interest" description="Disordered" evidence="2">
    <location>
        <begin position="113"/>
        <end position="244"/>
    </location>
</feature>
<sequence>MCHLSFSLKFNYFLVITALFLFSSLSKVQHIETFFLFEKAPLISRDNLEMATSAFKSTSRRGTANSNSNSSSSKAPPFVRKRSLSVSAISRTSSKFDIDSEFSNKCDNPLFCTDNDKGKLKEKENSGVTRRSSVSDVVERGRTVTRDSGVKPGIGRSVSRVRGRSVSRGHYGSAYESEKELQSNTVQRVSSKNVANSSKNINMVRNDTDRSSQAKSSQRATRRGQVTEYSEDDSASSLHVPNWEDGVSTCSLSEAEEKTIKAVCEQMKSVQSDQWGANTATSGIYETVRSEVRRAISDIQSDLEDAIRRNNVNAITTANVADFPPNLVNPEAVELVSDVRREYARKLDESEERARKLRSDLAVEEHRGQEISRILKEILSDPKPSPPQRSRAGRKRSNERKKMTKRLTEEALTYFDECVSISTFDSSDFSAPEYPSHSSVVATTTTGVAVPVLQGSPSAMSTSLPIIAGCHVHEDSSLTANSCNNELTLYQVSQRGSDPGQQSQFSFGQNSPESNQAHDDFRSYIKHFEKDTNKDVFNSDSTTAFYDANEYKLQAHTESLLFGRVAFRNRINSGGLHLCNGGYPVTCFPFGFT</sequence>
<organism evidence="3">
    <name type="scientific">Solanum lycopersicum</name>
    <name type="common">Tomato</name>
    <name type="synonym">Lycopersicon esculentum</name>
    <dbReference type="NCBI Taxonomy" id="4081"/>
    <lineage>
        <taxon>Eukaryota</taxon>
        <taxon>Viridiplantae</taxon>
        <taxon>Streptophyta</taxon>
        <taxon>Embryophyta</taxon>
        <taxon>Tracheophyta</taxon>
        <taxon>Spermatophyta</taxon>
        <taxon>Magnoliopsida</taxon>
        <taxon>eudicotyledons</taxon>
        <taxon>Gunneridae</taxon>
        <taxon>Pentapetalae</taxon>
        <taxon>asterids</taxon>
        <taxon>lamiids</taxon>
        <taxon>Solanales</taxon>
        <taxon>Solanaceae</taxon>
        <taxon>Solanoideae</taxon>
        <taxon>Solaneae</taxon>
        <taxon>Solanum</taxon>
        <taxon>Solanum subgen. Lycopersicon</taxon>
    </lineage>
</organism>
<feature type="compositionally biased region" description="Polar residues" evidence="2">
    <location>
        <begin position="126"/>
        <end position="135"/>
    </location>
</feature>
<feature type="region of interest" description="Disordered" evidence="2">
    <location>
        <begin position="495"/>
        <end position="516"/>
    </location>
</feature>
<feature type="compositionally biased region" description="Polar residues" evidence="2">
    <location>
        <begin position="55"/>
        <end position="64"/>
    </location>
</feature>
<feature type="compositionally biased region" description="Basic and acidic residues" evidence="2">
    <location>
        <begin position="114"/>
        <end position="125"/>
    </location>
</feature>
<evidence type="ECO:0000313" key="3">
    <source>
        <dbReference type="EnsemblPlants" id="Solyc01g096890.3.1"/>
    </source>
</evidence>
<dbReference type="PANTHER" id="PTHR34466:SF3">
    <property type="entry name" value="OS11G0129800 PROTEIN"/>
    <property type="match status" value="1"/>
</dbReference>
<feature type="region of interest" description="Disordered" evidence="2">
    <location>
        <begin position="55"/>
        <end position="78"/>
    </location>
</feature>
<dbReference type="PaxDb" id="4081-Solyc01g096890.2.1"/>
<dbReference type="AlphaFoldDB" id="A0A3Q7F6L8"/>
<feature type="compositionally biased region" description="Low complexity" evidence="2">
    <location>
        <begin position="500"/>
        <end position="509"/>
    </location>
</feature>
<reference evidence="3" key="2">
    <citation type="submission" date="2019-01" db="UniProtKB">
        <authorList>
            <consortium name="EnsemblPlants"/>
        </authorList>
    </citation>
    <scope>IDENTIFICATION</scope>
    <source>
        <strain evidence="3">cv. Heinz 1706</strain>
    </source>
</reference>
<evidence type="ECO:0000256" key="2">
    <source>
        <dbReference type="SAM" id="MobiDB-lite"/>
    </source>
</evidence>
<protein>
    <submittedName>
        <fullName evidence="3">Uncharacterized protein</fullName>
    </submittedName>
</protein>
<proteinExistence type="predicted"/>
<keyword evidence="1" id="KW-0175">Coiled coil</keyword>
<reference evidence="3" key="1">
    <citation type="journal article" date="2012" name="Nature">
        <title>The tomato genome sequence provides insights into fleshy fruit evolution.</title>
        <authorList>
            <consortium name="Tomato Genome Consortium"/>
        </authorList>
    </citation>
    <scope>NUCLEOTIDE SEQUENCE [LARGE SCALE GENOMIC DNA]</scope>
    <source>
        <strain evidence="3">cv. Heinz 1706</strain>
    </source>
</reference>
<keyword evidence="4" id="KW-1185">Reference proteome</keyword>
<dbReference type="Proteomes" id="UP000004994">
    <property type="component" value="Chromosome 1"/>
</dbReference>
<evidence type="ECO:0000256" key="1">
    <source>
        <dbReference type="SAM" id="Coils"/>
    </source>
</evidence>
<dbReference type="PANTHER" id="PTHR34466">
    <property type="entry name" value="OS11G0129800 PROTEIN"/>
    <property type="match status" value="1"/>
</dbReference>
<dbReference type="InParanoid" id="A0A3Q7F6L8"/>
<feature type="compositionally biased region" description="Basic residues" evidence="2">
    <location>
        <begin position="391"/>
        <end position="403"/>
    </location>
</feature>
<dbReference type="Gramene" id="Solyc01g096890.3.1">
    <property type="protein sequence ID" value="Solyc01g096890.3.1"/>
    <property type="gene ID" value="Solyc01g096890.3"/>
</dbReference>